<reference evidence="10" key="3">
    <citation type="submission" date="2021-05" db="EMBL/GenBank/DDBJ databases">
        <title>Protein family content uncovers lineage relationships and bacterial pathway maintenance mechanisms in DPANN archaea.</title>
        <authorList>
            <person name="Castelle C.J."/>
            <person name="Meheust R."/>
            <person name="Jaffe A.L."/>
            <person name="Seitz K."/>
            <person name="Gong X."/>
            <person name="Baker B.J."/>
            <person name="Banfield J.F."/>
        </authorList>
    </citation>
    <scope>NUCLEOTIDE SEQUENCE</scope>
    <source>
        <strain evidence="10">RIFCSPLOWO2_01_FULL_58_19</strain>
    </source>
</reference>
<dbReference type="PANTHER" id="PTHR13887:SF14">
    <property type="entry name" value="DISULFIDE BOND FORMATION PROTEIN D"/>
    <property type="match status" value="1"/>
</dbReference>
<dbReference type="AlphaFoldDB" id="A0A7J4JG62"/>
<sequence length="307" mass="34250">MICLIALVVFGVLAIFSAKHRPLAREALDCVLRRITFRPCVANLDQKLKGQTAGWLLEHAPWLAKPVYKNFEFISWVFTFLLFLSIAGSLWGFYNWWAYGNCNGPEQTGFCVFNAVAKGEGLNWGSLLGLKPALTRPEGKAGWLIGSPDAELTVIEFGCYSCPYTKQAEPVVKQLLEHYQGRVNVLFKVFPIPAHPYAKEMALAAEAAGMQGKWLEMHEKLFERQDFARLNGEKEIKAIAGSLGLDLERFERDFKSAQAFERVVATSAEGEKAGIYGTPTFFIGEKTVVGPKEFEEMRALIDGELGK</sequence>
<evidence type="ECO:0000256" key="1">
    <source>
        <dbReference type="ARBA" id="ARBA00005791"/>
    </source>
</evidence>
<dbReference type="InterPro" id="IPR036249">
    <property type="entry name" value="Thioredoxin-like_sf"/>
</dbReference>
<evidence type="ECO:0000313" key="9">
    <source>
        <dbReference type="EMBL" id="HIH16742.1"/>
    </source>
</evidence>
<comment type="similarity">
    <text evidence="2">Belongs to the glutaredoxin family.</text>
</comment>
<evidence type="ECO:0000256" key="4">
    <source>
        <dbReference type="ARBA" id="ARBA00023002"/>
    </source>
</evidence>
<proteinExistence type="inferred from homology"/>
<evidence type="ECO:0000256" key="3">
    <source>
        <dbReference type="ARBA" id="ARBA00022729"/>
    </source>
</evidence>
<dbReference type="Proteomes" id="UP000564964">
    <property type="component" value="Unassembled WGS sequence"/>
</dbReference>
<dbReference type="Proteomes" id="UP000678237">
    <property type="component" value="Unassembled WGS sequence"/>
</dbReference>
<evidence type="ECO:0000313" key="11">
    <source>
        <dbReference type="Proteomes" id="UP000564964"/>
    </source>
</evidence>
<evidence type="ECO:0000259" key="8">
    <source>
        <dbReference type="PROSITE" id="PS51352"/>
    </source>
</evidence>
<dbReference type="EMBL" id="DUGH01000121">
    <property type="protein sequence ID" value="HIH16742.1"/>
    <property type="molecule type" value="Genomic_DNA"/>
</dbReference>
<keyword evidence="7" id="KW-1133">Transmembrane helix</keyword>
<keyword evidence="7" id="KW-0472">Membrane</keyword>
<evidence type="ECO:0000256" key="5">
    <source>
        <dbReference type="ARBA" id="ARBA00023157"/>
    </source>
</evidence>
<keyword evidence="6" id="KW-0676">Redox-active center</keyword>
<dbReference type="Pfam" id="PF13462">
    <property type="entry name" value="Thioredoxin_4"/>
    <property type="match status" value="1"/>
</dbReference>
<dbReference type="GO" id="GO:0016491">
    <property type="term" value="F:oxidoreductase activity"/>
    <property type="evidence" value="ECO:0007669"/>
    <property type="project" value="UniProtKB-KW"/>
</dbReference>
<reference evidence="9" key="1">
    <citation type="journal article" date="2020" name="bioRxiv">
        <title>A rank-normalized archaeal taxonomy based on genome phylogeny resolves widespread incomplete and uneven classifications.</title>
        <authorList>
            <person name="Rinke C."/>
            <person name="Chuvochina M."/>
            <person name="Mussig A.J."/>
            <person name="Chaumeil P.-A."/>
            <person name="Waite D.W."/>
            <person name="Whitman W.B."/>
            <person name="Parks D.H."/>
            <person name="Hugenholtz P."/>
        </authorList>
    </citation>
    <scope>NUCLEOTIDE SEQUENCE</scope>
    <source>
        <strain evidence="9">UBA10219</strain>
    </source>
</reference>
<comment type="similarity">
    <text evidence="1">Belongs to the thioredoxin family. DsbA subfamily.</text>
</comment>
<dbReference type="PROSITE" id="PS51352">
    <property type="entry name" value="THIOREDOXIN_2"/>
    <property type="match status" value="1"/>
</dbReference>
<protein>
    <submittedName>
        <fullName evidence="9">Thioredoxin domain-containing protein</fullName>
    </submittedName>
</protein>
<evidence type="ECO:0000313" key="10">
    <source>
        <dbReference type="EMBL" id="MBS3062905.1"/>
    </source>
</evidence>
<name>A0A7J4JG62_9ARCH</name>
<dbReference type="InterPro" id="IPR013766">
    <property type="entry name" value="Thioredoxin_domain"/>
</dbReference>
<feature type="transmembrane region" description="Helical" evidence="7">
    <location>
        <begin position="73"/>
        <end position="94"/>
    </location>
</feature>
<dbReference type="InterPro" id="IPR012336">
    <property type="entry name" value="Thioredoxin-like_fold"/>
</dbReference>
<dbReference type="EMBL" id="JAGVWE010000003">
    <property type="protein sequence ID" value="MBS3062905.1"/>
    <property type="molecule type" value="Genomic_DNA"/>
</dbReference>
<feature type="domain" description="Thioredoxin" evidence="8">
    <location>
        <begin position="130"/>
        <end position="306"/>
    </location>
</feature>
<keyword evidence="4" id="KW-0560">Oxidoreductase</keyword>
<gene>
    <name evidence="9" type="ORF">HA252_05025</name>
    <name evidence="10" type="ORF">J4203_03460</name>
</gene>
<evidence type="ECO:0000256" key="7">
    <source>
        <dbReference type="SAM" id="Phobius"/>
    </source>
</evidence>
<reference evidence="10" key="2">
    <citation type="submission" date="2021-03" db="EMBL/GenBank/DDBJ databases">
        <authorList>
            <person name="Jaffe A."/>
        </authorList>
    </citation>
    <scope>NUCLEOTIDE SEQUENCE</scope>
    <source>
        <strain evidence="10">RIFCSPLOWO2_01_FULL_58_19</strain>
    </source>
</reference>
<evidence type="ECO:0000256" key="2">
    <source>
        <dbReference type="ARBA" id="ARBA00007787"/>
    </source>
</evidence>
<comment type="caution">
    <text evidence="9">The sequence shown here is derived from an EMBL/GenBank/DDBJ whole genome shotgun (WGS) entry which is preliminary data.</text>
</comment>
<keyword evidence="3" id="KW-0732">Signal</keyword>
<accession>A0A7J4JG62</accession>
<evidence type="ECO:0000256" key="6">
    <source>
        <dbReference type="ARBA" id="ARBA00023284"/>
    </source>
</evidence>
<keyword evidence="7" id="KW-0812">Transmembrane</keyword>
<dbReference type="SUPFAM" id="SSF52833">
    <property type="entry name" value="Thioredoxin-like"/>
    <property type="match status" value="1"/>
</dbReference>
<dbReference type="PANTHER" id="PTHR13887">
    <property type="entry name" value="GLUTATHIONE S-TRANSFERASE KAPPA"/>
    <property type="match status" value="1"/>
</dbReference>
<organism evidence="9 11">
    <name type="scientific">Candidatus Iainarchaeum sp</name>
    <dbReference type="NCBI Taxonomy" id="3101447"/>
    <lineage>
        <taxon>Archaea</taxon>
        <taxon>Candidatus Iainarchaeota</taxon>
        <taxon>Candidatus Iainarchaeia</taxon>
        <taxon>Candidatus Iainarchaeales</taxon>
        <taxon>Candidatus Iainarchaeaceae</taxon>
        <taxon>Candidatus Iainarchaeum</taxon>
    </lineage>
</organism>
<keyword evidence="5" id="KW-1015">Disulfide bond</keyword>
<dbReference type="Gene3D" id="3.40.30.10">
    <property type="entry name" value="Glutaredoxin"/>
    <property type="match status" value="1"/>
</dbReference>